<dbReference type="InterPro" id="IPR010935">
    <property type="entry name" value="SMC_hinge"/>
</dbReference>
<comment type="caution">
    <text evidence="16">The sequence shown here is derived from an EMBL/GenBank/DDBJ whole genome shotgun (WGS) entry which is preliminary data.</text>
</comment>
<dbReference type="Gene3D" id="3.40.50.300">
    <property type="entry name" value="P-loop containing nucleotide triphosphate hydrolases"/>
    <property type="match status" value="2"/>
</dbReference>
<keyword evidence="5" id="KW-0498">Mitosis</keyword>
<keyword evidence="7 13" id="KW-0175">Coiled coil</keyword>
<dbReference type="Pfam" id="PF02463">
    <property type="entry name" value="SMC_N"/>
    <property type="match status" value="1"/>
</dbReference>
<keyword evidence="17" id="KW-1185">Reference proteome</keyword>
<reference evidence="16" key="1">
    <citation type="submission" date="2022-12" db="EMBL/GenBank/DDBJ databases">
        <title>Chromosome-level genome assembly of the bean flower thrips Megalurothrips usitatus.</title>
        <authorList>
            <person name="Ma L."/>
            <person name="Liu Q."/>
            <person name="Li H."/>
            <person name="Cai W."/>
        </authorList>
    </citation>
    <scope>NUCLEOTIDE SEQUENCE</scope>
    <source>
        <strain evidence="16">Cailab_2022a</strain>
    </source>
</reference>
<feature type="region of interest" description="Disordered" evidence="14">
    <location>
        <begin position="1173"/>
        <end position="1303"/>
    </location>
</feature>
<evidence type="ECO:0000256" key="7">
    <source>
        <dbReference type="ARBA" id="ARBA00023054"/>
    </source>
</evidence>
<keyword evidence="9 12" id="KW-0539">Nucleus</keyword>
<dbReference type="Gene3D" id="1.10.287.1490">
    <property type="match status" value="1"/>
</dbReference>
<evidence type="ECO:0000256" key="14">
    <source>
        <dbReference type="SAM" id="MobiDB-lite"/>
    </source>
</evidence>
<dbReference type="GO" id="GO:0005634">
    <property type="term" value="C:nucleus"/>
    <property type="evidence" value="ECO:0007669"/>
    <property type="project" value="UniProtKB-SubCell"/>
</dbReference>
<dbReference type="SUPFAM" id="SSF52540">
    <property type="entry name" value="P-loop containing nucleoside triphosphate hydrolases"/>
    <property type="match status" value="1"/>
</dbReference>
<dbReference type="PANTHER" id="PTHR43977">
    <property type="entry name" value="STRUCTURAL MAINTENANCE OF CHROMOSOMES PROTEIN 3"/>
    <property type="match status" value="1"/>
</dbReference>
<dbReference type="GO" id="GO:0030261">
    <property type="term" value="P:chromosome condensation"/>
    <property type="evidence" value="ECO:0007669"/>
    <property type="project" value="UniProtKB-KW"/>
</dbReference>
<comment type="function">
    <text evidence="11">Central component of the condensin complex, a complex required for conversion of interphase chromatin into mitotic-like condense chromosomes. The condensin complex probably introduces positive supercoils into relaxed DNA in the presence of type I topoisomerases and converts nicked DNA into positive knotted forms in the presence of type II topoisomerases.</text>
</comment>
<dbReference type="FunFam" id="3.40.50.300:FF:000278">
    <property type="entry name" value="Structural maintenance of chromosomes 2"/>
    <property type="match status" value="1"/>
</dbReference>
<dbReference type="Proteomes" id="UP001075354">
    <property type="component" value="Chromosome 13"/>
</dbReference>
<keyword evidence="8" id="KW-0226">DNA condensation</keyword>
<dbReference type="InterPro" id="IPR024704">
    <property type="entry name" value="SMC"/>
</dbReference>
<organism evidence="16 17">
    <name type="scientific">Megalurothrips usitatus</name>
    <name type="common">bean blossom thrips</name>
    <dbReference type="NCBI Taxonomy" id="439358"/>
    <lineage>
        <taxon>Eukaryota</taxon>
        <taxon>Metazoa</taxon>
        <taxon>Ecdysozoa</taxon>
        <taxon>Arthropoda</taxon>
        <taxon>Hexapoda</taxon>
        <taxon>Insecta</taxon>
        <taxon>Pterygota</taxon>
        <taxon>Neoptera</taxon>
        <taxon>Paraneoptera</taxon>
        <taxon>Thysanoptera</taxon>
        <taxon>Terebrantia</taxon>
        <taxon>Thripoidea</taxon>
        <taxon>Thripidae</taxon>
        <taxon>Megalurothrips</taxon>
    </lineage>
</organism>
<keyword evidence="3" id="KW-0132">Cell division</keyword>
<evidence type="ECO:0000256" key="8">
    <source>
        <dbReference type="ARBA" id="ARBA00023067"/>
    </source>
</evidence>
<dbReference type="CDD" id="cd03273">
    <property type="entry name" value="ABC_SMC2_euk"/>
    <property type="match status" value="1"/>
</dbReference>
<name>A0AAV7X9E3_9NEOP</name>
<evidence type="ECO:0000256" key="2">
    <source>
        <dbReference type="ARBA" id="ARBA00005231"/>
    </source>
</evidence>
<feature type="compositionally biased region" description="Low complexity" evidence="14">
    <location>
        <begin position="1246"/>
        <end position="1260"/>
    </location>
</feature>
<protein>
    <recommendedName>
        <fullName evidence="12">Structural maintenance of chromosomes protein</fullName>
    </recommendedName>
</protein>
<keyword evidence="4" id="KW-0547">Nucleotide-binding</keyword>
<keyword evidence="6" id="KW-0067">ATP-binding</keyword>
<evidence type="ECO:0000313" key="17">
    <source>
        <dbReference type="Proteomes" id="UP001075354"/>
    </source>
</evidence>
<evidence type="ECO:0000313" key="16">
    <source>
        <dbReference type="EMBL" id="KAJ1521142.1"/>
    </source>
</evidence>
<dbReference type="Gene3D" id="3.30.70.1620">
    <property type="match status" value="1"/>
</dbReference>
<dbReference type="InterPro" id="IPR027120">
    <property type="entry name" value="Smc2_ABC"/>
</dbReference>
<comment type="similarity">
    <text evidence="2">Belongs to the SMC family. SMC2 subfamily.</text>
</comment>
<dbReference type="GO" id="GO:0051301">
    <property type="term" value="P:cell division"/>
    <property type="evidence" value="ECO:0007669"/>
    <property type="project" value="UniProtKB-KW"/>
</dbReference>
<feature type="domain" description="SMC hinge" evidence="15">
    <location>
        <begin position="520"/>
        <end position="640"/>
    </location>
</feature>
<dbReference type="Pfam" id="PF06470">
    <property type="entry name" value="SMC_hinge"/>
    <property type="match status" value="1"/>
</dbReference>
<dbReference type="GO" id="GO:0005524">
    <property type="term" value="F:ATP binding"/>
    <property type="evidence" value="ECO:0007669"/>
    <property type="project" value="UniProtKB-KW"/>
</dbReference>
<evidence type="ECO:0000256" key="3">
    <source>
        <dbReference type="ARBA" id="ARBA00022618"/>
    </source>
</evidence>
<dbReference type="InterPro" id="IPR036277">
    <property type="entry name" value="SMC_hinge_sf"/>
</dbReference>
<gene>
    <name evidence="16" type="ORF">ONE63_002837</name>
</gene>
<evidence type="ECO:0000256" key="1">
    <source>
        <dbReference type="ARBA" id="ARBA00004123"/>
    </source>
</evidence>
<dbReference type="SMART" id="SM00968">
    <property type="entry name" value="SMC_hinge"/>
    <property type="match status" value="1"/>
</dbReference>
<evidence type="ECO:0000259" key="15">
    <source>
        <dbReference type="SMART" id="SM00968"/>
    </source>
</evidence>
<evidence type="ECO:0000256" key="5">
    <source>
        <dbReference type="ARBA" id="ARBA00022776"/>
    </source>
</evidence>
<dbReference type="FunFam" id="3.40.50.300:FF:000385">
    <property type="entry name" value="Structural maintenance of chromosomes 2"/>
    <property type="match status" value="1"/>
</dbReference>
<evidence type="ECO:0000256" key="13">
    <source>
        <dbReference type="SAM" id="Coils"/>
    </source>
</evidence>
<dbReference type="GO" id="GO:0016887">
    <property type="term" value="F:ATP hydrolysis activity"/>
    <property type="evidence" value="ECO:0007669"/>
    <property type="project" value="InterPro"/>
</dbReference>
<evidence type="ECO:0000256" key="6">
    <source>
        <dbReference type="ARBA" id="ARBA00022840"/>
    </source>
</evidence>
<dbReference type="GO" id="GO:0005694">
    <property type="term" value="C:chromosome"/>
    <property type="evidence" value="ECO:0007669"/>
    <property type="project" value="InterPro"/>
</dbReference>
<comment type="subcellular location">
    <subcellularLocation>
        <location evidence="1 12">Nucleus</location>
    </subcellularLocation>
</comment>
<evidence type="ECO:0000256" key="11">
    <source>
        <dbReference type="ARBA" id="ARBA00058936"/>
    </source>
</evidence>
<feature type="coiled-coil region" evidence="13">
    <location>
        <begin position="260"/>
        <end position="351"/>
    </location>
</feature>
<dbReference type="Gene3D" id="1.20.1060.20">
    <property type="match status" value="1"/>
</dbReference>
<feature type="compositionally biased region" description="Basic and acidic residues" evidence="14">
    <location>
        <begin position="1177"/>
        <end position="1186"/>
    </location>
</feature>
<dbReference type="InterPro" id="IPR027417">
    <property type="entry name" value="P-loop_NTPase"/>
</dbReference>
<keyword evidence="10" id="KW-0131">Cell cycle</keyword>
<accession>A0AAV7X9E3</accession>
<evidence type="ECO:0000256" key="4">
    <source>
        <dbReference type="ARBA" id="ARBA00022741"/>
    </source>
</evidence>
<sequence>MHIKSIILDGFKSYGQRTEVNGFDPEFNAITGLNGSGKSNILDSICFVLGITNLGQVRAGSLQDLVYKSGQAGITKASVTIKFDNSDRANGPLGYEQYEEITVTRQTIVGGKNKYLINGTNVTNKRVMDMFCSVGLNVNNPHFLIMQGRITKVLNMKPPEILSMVEEAAGTRMYEGKKQQAYKTIEKKDAKLQELNEIMQQDVGPRLQKLKDDRTQYLEYQKVQREYEHLSRIFIAWKYQSAQKASKDLQSSLEVSQQTIRKREQSMQDGEAEIKRLAEEIEKITARISEEEGSALGTLERELKAKEKAEAELSAQIKAHKDSLLTEKNRKKQLEKSLKEDEQALALKESDQSKTGGQFSSLKEAEAADAEAFAAAQRKYQAVSAGLLSNDDGEDATLQEQLMGAKQAVSNASTEKKESEMEMEHIKTELGKKEKLLNQNSKTYTQDLATLAKLDKEVAETAAQLSKLNYEDGMRERLDEQRDLLSNQLRNAQQKATALESRYPQLTLKYSDPTPNFNRQKVKGLVCRMFRVKDPKFTQALECAAGGKLYFVITDTEETSKLLLQRGQLQHRCTIIPINRINGRSMDNNTVRLAQKVGGAGRVFSAMDLIEFEPELRPAMEWVFGQVFICTDGDAASKVTYHPQIYKRSVTVDGDVFDPAGTLSGGATSGNRQPILQVLEELRAAQDLLKRDTQELTNVEQQIRGVASLADRYKALSQKHTMRAAEADILREQINQTDCHQVTVDVKSLKDRMNELLQKVKDCEKTIKEGQQKAKNIEVKMKDAKSIREKELKSAQAEMDRLKKKSEESRALWKKHEQDYESSNLEIKELKAAIDSGHNQIQAINELIENLTKEIEEISQKLEEAKVAVKEMQDQVKIKKQEISAQNKEIHAAQARQDKIKKSLSDWVLEIKRLELDSEKLKANASTSEHVMNQLCDKYDWIEKEKNQFGNRGGMYDFHENNPKDVEKRISKLEETKEKLGRNLNTRAMNLLSKEEEQYTEVLRKKGIVEHDKVQLQNVIAELDEKKKKRLVEAWQQVTEDFGSIFSTLLPGARAKLVPPPGQNVLDGLEVKVGFGNIWKESLNELSGGQRSLVALSLILAMLLFNPAPIYILDEVDAALDLSHTQNIGTMLKKHFTHSQFVVVSLKDGMFNNANVLFRTKFVDGMSTVSRSVQNHGDAESRRARPDQSAQVRNDFLSGPEKHKDPNKGKGTLPNGVSSNGETRTKGPASTKIVNKKRVPEHVQQNGRPNGIVNGNIPNGRGTGVTESESDDEGIEDRSSESEGGGETNENEYYPTKKSKHAP</sequence>
<dbReference type="PIRSF" id="PIRSF005719">
    <property type="entry name" value="SMC"/>
    <property type="match status" value="1"/>
</dbReference>
<proteinExistence type="inferred from homology"/>
<evidence type="ECO:0000256" key="12">
    <source>
        <dbReference type="PIRNR" id="PIRNR005719"/>
    </source>
</evidence>
<feature type="coiled-coil region" evidence="13">
    <location>
        <begin position="409"/>
        <end position="509"/>
    </location>
</feature>
<evidence type="ECO:0000256" key="9">
    <source>
        <dbReference type="ARBA" id="ARBA00023242"/>
    </source>
</evidence>
<dbReference type="InterPro" id="IPR003395">
    <property type="entry name" value="RecF/RecN/SMC_N"/>
</dbReference>
<evidence type="ECO:0000256" key="10">
    <source>
        <dbReference type="ARBA" id="ARBA00023306"/>
    </source>
</evidence>
<feature type="coiled-coil region" evidence="13">
    <location>
        <begin position="739"/>
        <end position="924"/>
    </location>
</feature>
<dbReference type="SUPFAM" id="SSF75553">
    <property type="entry name" value="Smc hinge domain"/>
    <property type="match status" value="1"/>
</dbReference>
<dbReference type="EMBL" id="JAPTSV010000013">
    <property type="protein sequence ID" value="KAJ1521142.1"/>
    <property type="molecule type" value="Genomic_DNA"/>
</dbReference>